<dbReference type="AlphaFoldDB" id="A0A137PBG2"/>
<evidence type="ECO:0000313" key="1">
    <source>
        <dbReference type="EMBL" id="KXN72359.1"/>
    </source>
</evidence>
<dbReference type="EMBL" id="KQ964454">
    <property type="protein sequence ID" value="KXN72359.1"/>
    <property type="molecule type" value="Genomic_DNA"/>
</dbReference>
<reference evidence="1 2" key="1">
    <citation type="journal article" date="2015" name="Genome Biol. Evol.">
        <title>Phylogenomic analyses indicate that early fungi evolved digesting cell walls of algal ancestors of land plants.</title>
        <authorList>
            <person name="Chang Y."/>
            <person name="Wang S."/>
            <person name="Sekimoto S."/>
            <person name="Aerts A.L."/>
            <person name="Choi C."/>
            <person name="Clum A."/>
            <person name="LaButti K.M."/>
            <person name="Lindquist E.A."/>
            <person name="Yee Ngan C."/>
            <person name="Ohm R.A."/>
            <person name="Salamov A.A."/>
            <person name="Grigoriev I.V."/>
            <person name="Spatafora J.W."/>
            <person name="Berbee M.L."/>
        </authorList>
    </citation>
    <scope>NUCLEOTIDE SEQUENCE [LARGE SCALE GENOMIC DNA]</scope>
    <source>
        <strain evidence="1 2">NRRL 28638</strain>
    </source>
</reference>
<organism evidence="1 2">
    <name type="scientific">Conidiobolus coronatus (strain ATCC 28846 / CBS 209.66 / NRRL 28638)</name>
    <name type="common">Delacroixia coronata</name>
    <dbReference type="NCBI Taxonomy" id="796925"/>
    <lineage>
        <taxon>Eukaryota</taxon>
        <taxon>Fungi</taxon>
        <taxon>Fungi incertae sedis</taxon>
        <taxon>Zoopagomycota</taxon>
        <taxon>Entomophthoromycotina</taxon>
        <taxon>Entomophthoromycetes</taxon>
        <taxon>Entomophthorales</taxon>
        <taxon>Ancylistaceae</taxon>
        <taxon>Conidiobolus</taxon>
    </lineage>
</organism>
<gene>
    <name evidence="1" type="ORF">CONCODRAFT_84079</name>
</gene>
<dbReference type="Proteomes" id="UP000070444">
    <property type="component" value="Unassembled WGS sequence"/>
</dbReference>
<sequence>MKQLIKLMEYKFCNKCKLEIKDNKKFCKNCQPKVNKTKKYYSYKFRNSQLVRIGQDINSTSTTSKKPSSPESRIIPAKLKIIYYTNPLDINLMSQVQYSKFTNFQSLNYLSESNSITDG</sequence>
<evidence type="ECO:0000313" key="2">
    <source>
        <dbReference type="Proteomes" id="UP000070444"/>
    </source>
</evidence>
<protein>
    <recommendedName>
        <fullName evidence="3">Zinc-ribbon domain-containing protein</fullName>
    </recommendedName>
</protein>
<evidence type="ECO:0008006" key="3">
    <source>
        <dbReference type="Google" id="ProtNLM"/>
    </source>
</evidence>
<keyword evidence="2" id="KW-1185">Reference proteome</keyword>
<name>A0A137PBG2_CONC2</name>
<accession>A0A137PBG2</accession>
<proteinExistence type="predicted"/>